<evidence type="ECO:0000256" key="1">
    <source>
        <dbReference type="SAM" id="MobiDB-lite"/>
    </source>
</evidence>
<evidence type="ECO:0000313" key="2">
    <source>
        <dbReference type="EMBL" id="KAE8980245.1"/>
    </source>
</evidence>
<dbReference type="Proteomes" id="UP000429607">
    <property type="component" value="Unassembled WGS sequence"/>
</dbReference>
<organism evidence="2 3">
    <name type="scientific">Phytophthora rubi</name>
    <dbReference type="NCBI Taxonomy" id="129364"/>
    <lineage>
        <taxon>Eukaryota</taxon>
        <taxon>Sar</taxon>
        <taxon>Stramenopiles</taxon>
        <taxon>Oomycota</taxon>
        <taxon>Peronosporomycetes</taxon>
        <taxon>Peronosporales</taxon>
        <taxon>Peronosporaceae</taxon>
        <taxon>Phytophthora</taxon>
    </lineage>
</organism>
<sequence>MYWESLQNEEDEGAEPPQNRERKRPNVASYITEVVRGAVKAMPPSVSQAITPNMTSHSIRRGAAAYAYASPKLAIQWISTRGAWLLESLTKAFAYIGTTTKEDQSVAKVLAGFQAPDLPATTPSIRDLHHRLSATEYGQLITLRDELYRHVLGFQDARFNIALDVVDATFASLLLHLEAVLEATESSESNVLVGRYVYELNRGISATNSRLGSCITTRTCCEWGKHLRVHWQTTNHGQLGNAVAGGDSLLSSTLENMLAQLVSINERLGRLEDAHAKLSPCIDDANQPAEGSAPTGTIELTAPAPATASTLAGSMLNWYTNHIWETVKGKKEQNQRAEAKAVVNIMSILYQAPYQISQEPSRSDPAAYQRWKDNLWTLALAMDSAVNERLHSFDHKKHTRKASSLRKRWRLLRTSHPEAYRTFGSQFLALKASGAIVDACTPMSHQWGTSHLA</sequence>
<reference evidence="2 3" key="1">
    <citation type="submission" date="2018-09" db="EMBL/GenBank/DDBJ databases">
        <title>Genomic investigation of the strawberry pathogen Phytophthora fragariae indicates pathogenicity is determined by transcriptional variation in three key races.</title>
        <authorList>
            <person name="Adams T.M."/>
            <person name="Armitage A.D."/>
            <person name="Sobczyk M.K."/>
            <person name="Bates H.J."/>
            <person name="Dunwell J.M."/>
            <person name="Nellist C.F."/>
            <person name="Harrison R.J."/>
        </authorList>
    </citation>
    <scope>NUCLEOTIDE SEQUENCE [LARGE SCALE GENOMIC DNA]</scope>
    <source>
        <strain evidence="2 3">SCRP249</strain>
    </source>
</reference>
<gene>
    <name evidence="2" type="ORF">PR001_g24329</name>
</gene>
<accession>A0A6A3II74</accession>
<protein>
    <submittedName>
        <fullName evidence="2">Uncharacterized protein</fullName>
    </submittedName>
</protein>
<comment type="caution">
    <text evidence="2">The sequence shown here is derived from an EMBL/GenBank/DDBJ whole genome shotgun (WGS) entry which is preliminary data.</text>
</comment>
<name>A0A6A3II74_9STRA</name>
<proteinExistence type="predicted"/>
<dbReference type="AlphaFoldDB" id="A0A6A3II74"/>
<evidence type="ECO:0000313" key="3">
    <source>
        <dbReference type="Proteomes" id="UP000429607"/>
    </source>
</evidence>
<dbReference type="EMBL" id="QXFV01003073">
    <property type="protein sequence ID" value="KAE8980245.1"/>
    <property type="molecule type" value="Genomic_DNA"/>
</dbReference>
<feature type="region of interest" description="Disordered" evidence="1">
    <location>
        <begin position="1"/>
        <end position="25"/>
    </location>
</feature>